<sequence>MLRRLSCCAVASGTASRSPPADQVALYCCQQLTTVGWAGFENERSTSIWPVTVSVQFSFITSSYTRALCALLSRDSKLCYYIYLVPMRLTPFPIGFSKLSQPLLAVGGGMNMGTWKHQLNLLGSTPTPPRPITAMH</sequence>
<dbReference type="Proteomes" id="UP000479000">
    <property type="component" value="Unassembled WGS sequence"/>
</dbReference>
<gene>
    <name evidence="1" type="ORF">NTEN_LOCUS14595</name>
</gene>
<dbReference type="EMBL" id="CADCXU010021812">
    <property type="protein sequence ID" value="CAB0009451.1"/>
    <property type="molecule type" value="Genomic_DNA"/>
</dbReference>
<name>A0A6H5H273_9HEMI</name>
<proteinExistence type="predicted"/>
<protein>
    <submittedName>
        <fullName evidence="1">Uncharacterized protein</fullName>
    </submittedName>
</protein>
<evidence type="ECO:0000313" key="2">
    <source>
        <dbReference type="Proteomes" id="UP000479000"/>
    </source>
</evidence>
<dbReference type="AlphaFoldDB" id="A0A6H5H273"/>
<evidence type="ECO:0000313" key="1">
    <source>
        <dbReference type="EMBL" id="CAB0009451.1"/>
    </source>
</evidence>
<reference evidence="1 2" key="1">
    <citation type="submission" date="2020-02" db="EMBL/GenBank/DDBJ databases">
        <authorList>
            <person name="Ferguson B K."/>
        </authorList>
    </citation>
    <scope>NUCLEOTIDE SEQUENCE [LARGE SCALE GENOMIC DNA]</scope>
</reference>
<accession>A0A6H5H273</accession>
<organism evidence="1 2">
    <name type="scientific">Nesidiocoris tenuis</name>
    <dbReference type="NCBI Taxonomy" id="355587"/>
    <lineage>
        <taxon>Eukaryota</taxon>
        <taxon>Metazoa</taxon>
        <taxon>Ecdysozoa</taxon>
        <taxon>Arthropoda</taxon>
        <taxon>Hexapoda</taxon>
        <taxon>Insecta</taxon>
        <taxon>Pterygota</taxon>
        <taxon>Neoptera</taxon>
        <taxon>Paraneoptera</taxon>
        <taxon>Hemiptera</taxon>
        <taxon>Heteroptera</taxon>
        <taxon>Panheteroptera</taxon>
        <taxon>Cimicomorpha</taxon>
        <taxon>Miridae</taxon>
        <taxon>Dicyphina</taxon>
        <taxon>Nesidiocoris</taxon>
    </lineage>
</organism>
<keyword evidence="2" id="KW-1185">Reference proteome</keyword>